<dbReference type="InterPro" id="IPR054828">
    <property type="entry name" value="Vit_B12_bind_prot"/>
</dbReference>
<evidence type="ECO:0000256" key="2">
    <source>
        <dbReference type="SAM" id="Phobius"/>
    </source>
</evidence>
<dbReference type="AlphaFoldDB" id="A0AAX4FW50"/>
<keyword evidence="2" id="KW-0812">Transmembrane</keyword>
<dbReference type="CDD" id="cd01144">
    <property type="entry name" value="BtuF"/>
    <property type="match status" value="1"/>
</dbReference>
<accession>A0AAX4FW50</accession>
<evidence type="ECO:0000313" key="5">
    <source>
        <dbReference type="Proteomes" id="UP001305652"/>
    </source>
</evidence>
<dbReference type="PANTHER" id="PTHR30535:SF34">
    <property type="entry name" value="MOLYBDATE-BINDING PROTEIN MOLA"/>
    <property type="match status" value="1"/>
</dbReference>
<dbReference type="EMBL" id="CP137642">
    <property type="protein sequence ID" value="WOX58178.1"/>
    <property type="molecule type" value="Genomic_DNA"/>
</dbReference>
<proteinExistence type="predicted"/>
<dbReference type="PROSITE" id="PS50983">
    <property type="entry name" value="FE_B12_PBP"/>
    <property type="match status" value="1"/>
</dbReference>
<evidence type="ECO:0000313" key="4">
    <source>
        <dbReference type="EMBL" id="WOX58178.1"/>
    </source>
</evidence>
<evidence type="ECO:0000256" key="1">
    <source>
        <dbReference type="ARBA" id="ARBA00022729"/>
    </source>
</evidence>
<dbReference type="NCBIfam" id="NF038402">
    <property type="entry name" value="TroA_like"/>
    <property type="match status" value="1"/>
</dbReference>
<dbReference type="Pfam" id="PF01497">
    <property type="entry name" value="Peripla_BP_2"/>
    <property type="match status" value="1"/>
</dbReference>
<reference evidence="4 5" key="1">
    <citation type="submission" date="2023-10" db="EMBL/GenBank/DDBJ databases">
        <title>The complete genome sequence of Methanoculleus receptaculi DSM 18860.</title>
        <authorList>
            <person name="Lai S.-J."/>
            <person name="You Y.-T."/>
            <person name="Chen S.-C."/>
        </authorList>
    </citation>
    <scope>NUCLEOTIDE SEQUENCE [LARGE SCALE GENOMIC DNA]</scope>
    <source>
        <strain evidence="4 5">DSM 18860</strain>
    </source>
</reference>
<gene>
    <name evidence="4" type="ORF">R6Y96_02725</name>
</gene>
<sequence length="355" mass="37703">MRPIRLIPPVSFLILLLLLAAAAGAVPPTPGVPPVAMETADGGRSVTLTDDLGETVVIEGTPQRIVSLAPSNTEILYAIGLEDRVVAVTDYCDYPPETAGKPTVGGFSTVNIEKVIVMNPDLILAAPANTEEIIDRLRSLGLTVVTLDPQAIEDVLHDIEFLGRVTGNEAEASALVDELRARIDAVVAGTGNLTERPSVAHVIWYDPLWVSGSDTFQDEVITLAGGMNAFGSLEGWSIVSLEEFITTDPDCILVSSGSGMGQEGYDAVYNYIVNEPRLQNLDAVREGRVYVVDADVVSRGGPRIVDALEEVAAILHGETPAPTVPKTTNAPESGGFGLIPIVSALFAVILLWRDR</sequence>
<name>A0AAX4FW50_9EURY</name>
<dbReference type="SUPFAM" id="SSF53807">
    <property type="entry name" value="Helical backbone' metal receptor"/>
    <property type="match status" value="1"/>
</dbReference>
<keyword evidence="1" id="KW-0732">Signal</keyword>
<dbReference type="Proteomes" id="UP001305652">
    <property type="component" value="Chromosome"/>
</dbReference>
<organism evidence="4 5">
    <name type="scientific">Methanoculleus receptaculi</name>
    <dbReference type="NCBI Taxonomy" id="394967"/>
    <lineage>
        <taxon>Archaea</taxon>
        <taxon>Methanobacteriati</taxon>
        <taxon>Methanobacteriota</taxon>
        <taxon>Stenosarchaea group</taxon>
        <taxon>Methanomicrobia</taxon>
        <taxon>Methanomicrobiales</taxon>
        <taxon>Methanomicrobiaceae</taxon>
        <taxon>Methanoculleus</taxon>
    </lineage>
</organism>
<dbReference type="GO" id="GO:0071281">
    <property type="term" value="P:cellular response to iron ion"/>
    <property type="evidence" value="ECO:0007669"/>
    <property type="project" value="TreeGrafter"/>
</dbReference>
<evidence type="ECO:0000259" key="3">
    <source>
        <dbReference type="PROSITE" id="PS50983"/>
    </source>
</evidence>
<keyword evidence="2" id="KW-0472">Membrane</keyword>
<protein>
    <submittedName>
        <fullName evidence="4">Cobalamin-binding protein</fullName>
    </submittedName>
</protein>
<dbReference type="Gene3D" id="3.40.50.1980">
    <property type="entry name" value="Nitrogenase molybdenum iron protein domain"/>
    <property type="match status" value="2"/>
</dbReference>
<dbReference type="InterPro" id="IPR050902">
    <property type="entry name" value="ABC_Transporter_SBP"/>
</dbReference>
<dbReference type="InterPro" id="IPR002491">
    <property type="entry name" value="ABC_transptr_periplasmic_BD"/>
</dbReference>
<feature type="transmembrane region" description="Helical" evidence="2">
    <location>
        <begin position="334"/>
        <end position="352"/>
    </location>
</feature>
<dbReference type="RefSeq" id="WP_318621991.1">
    <property type="nucleotide sequence ID" value="NZ_CP137642.1"/>
</dbReference>
<dbReference type="KEGG" id="mrc:R6Y96_02725"/>
<keyword evidence="2" id="KW-1133">Transmembrane helix</keyword>
<feature type="domain" description="Fe/B12 periplasmic-binding" evidence="3">
    <location>
        <begin position="64"/>
        <end position="319"/>
    </location>
</feature>
<dbReference type="PANTHER" id="PTHR30535">
    <property type="entry name" value="VITAMIN B12-BINDING PROTEIN"/>
    <property type="match status" value="1"/>
</dbReference>
<dbReference type="GeneID" id="85732036"/>
<keyword evidence="5" id="KW-1185">Reference proteome</keyword>